<sequence length="133" mass="14801">MSKEIDWKAKGFASKPDYLMSPDGGLLIYRAWGASSSEWGSGFFSLEKPASVLDAELRFNIADWGNSVQFVSTFRLKPGFFYYKGPVAHGEKDLSRSGTQIFIESPFVIQVEKVGSFAMLKQDFTVVQRAGNV</sequence>
<reference evidence="1 2" key="1">
    <citation type="submission" date="2019-11" db="EMBL/GenBank/DDBJ databases">
        <title>Metabolism of dissolved organic matter in forest soils.</title>
        <authorList>
            <person name="Cyle K.T."/>
            <person name="Wilhelm R.C."/>
            <person name="Martinez C.E."/>
        </authorList>
    </citation>
    <scope>NUCLEOTIDE SEQUENCE [LARGE SCALE GENOMIC DNA]</scope>
    <source>
        <strain evidence="1 2">1N</strain>
    </source>
</reference>
<name>A0ABX2C2W1_9BURK</name>
<keyword evidence="2" id="KW-1185">Reference proteome</keyword>
<dbReference type="EMBL" id="WOEY01000160">
    <property type="protein sequence ID" value="NPT47360.1"/>
    <property type="molecule type" value="Genomic_DNA"/>
</dbReference>
<evidence type="ECO:0000313" key="2">
    <source>
        <dbReference type="Proteomes" id="UP000652198"/>
    </source>
</evidence>
<dbReference type="RefSeq" id="WP_172317983.1">
    <property type="nucleotide sequence ID" value="NZ_WOEY01000160.1"/>
</dbReference>
<protein>
    <submittedName>
        <fullName evidence="1">Uncharacterized protein</fullName>
    </submittedName>
</protein>
<accession>A0ABX2C2W1</accession>
<comment type="caution">
    <text evidence="1">The sequence shown here is derived from an EMBL/GenBank/DDBJ whole genome shotgun (WGS) entry which is preliminary data.</text>
</comment>
<dbReference type="Proteomes" id="UP000652198">
    <property type="component" value="Unassembled WGS sequence"/>
</dbReference>
<evidence type="ECO:0000313" key="1">
    <source>
        <dbReference type="EMBL" id="NPT47360.1"/>
    </source>
</evidence>
<proteinExistence type="predicted"/>
<gene>
    <name evidence="1" type="ORF">GNZ12_39950</name>
</gene>
<organism evidence="1 2">
    <name type="scientific">Paraburkholderia solitsugae</name>
    <dbReference type="NCBI Taxonomy" id="2675748"/>
    <lineage>
        <taxon>Bacteria</taxon>
        <taxon>Pseudomonadati</taxon>
        <taxon>Pseudomonadota</taxon>
        <taxon>Betaproteobacteria</taxon>
        <taxon>Burkholderiales</taxon>
        <taxon>Burkholderiaceae</taxon>
        <taxon>Paraburkholderia</taxon>
    </lineage>
</organism>